<reference evidence="2" key="1">
    <citation type="journal article" date="2019" name="Int. J. Syst. Evol. Microbiol.">
        <title>The Global Catalogue of Microorganisms (GCM) 10K type strain sequencing project: providing services to taxonomists for standard genome sequencing and annotation.</title>
        <authorList>
            <consortium name="The Broad Institute Genomics Platform"/>
            <consortium name="The Broad Institute Genome Sequencing Center for Infectious Disease"/>
            <person name="Wu L."/>
            <person name="Ma J."/>
        </authorList>
    </citation>
    <scope>NUCLEOTIDE SEQUENCE [LARGE SCALE GENOMIC DNA]</scope>
    <source>
        <strain evidence="2">WYCCWR 12678</strain>
    </source>
</reference>
<name>A0ABV9Q6P8_9BACL</name>
<proteinExistence type="predicted"/>
<dbReference type="RefSeq" id="WP_380028602.1">
    <property type="nucleotide sequence ID" value="NZ_JBHSHC010000142.1"/>
</dbReference>
<accession>A0ABV9Q6P8</accession>
<gene>
    <name evidence="1" type="ORF">ACFO8Q_20755</name>
</gene>
<comment type="caution">
    <text evidence="1">The sequence shown here is derived from an EMBL/GenBank/DDBJ whole genome shotgun (WGS) entry which is preliminary data.</text>
</comment>
<evidence type="ECO:0000313" key="2">
    <source>
        <dbReference type="Proteomes" id="UP001596002"/>
    </source>
</evidence>
<dbReference type="Proteomes" id="UP001596002">
    <property type="component" value="Unassembled WGS sequence"/>
</dbReference>
<protein>
    <submittedName>
        <fullName evidence="1">Uncharacterized protein</fullName>
    </submittedName>
</protein>
<evidence type="ECO:0000313" key="1">
    <source>
        <dbReference type="EMBL" id="MFC4769746.1"/>
    </source>
</evidence>
<organism evidence="1 2">
    <name type="scientific">Effusibacillus consociatus</name>
    <dbReference type="NCBI Taxonomy" id="1117041"/>
    <lineage>
        <taxon>Bacteria</taxon>
        <taxon>Bacillati</taxon>
        <taxon>Bacillota</taxon>
        <taxon>Bacilli</taxon>
        <taxon>Bacillales</taxon>
        <taxon>Alicyclobacillaceae</taxon>
        <taxon>Effusibacillus</taxon>
    </lineage>
</organism>
<sequence>MSDMEKAFLSVKHADQLTEEMNQFLEASAILANELAERIEEPLTEAERQFLGHFKIFNDEFEKLRKTEQRKC</sequence>
<dbReference type="EMBL" id="JBHSHC010000142">
    <property type="protein sequence ID" value="MFC4769746.1"/>
    <property type="molecule type" value="Genomic_DNA"/>
</dbReference>
<keyword evidence="2" id="KW-1185">Reference proteome</keyword>